<dbReference type="Gene3D" id="3.40.50.720">
    <property type="entry name" value="NAD(P)-binding Rossmann-like Domain"/>
    <property type="match status" value="1"/>
</dbReference>
<dbReference type="KEGG" id="mor:MOC_3664"/>
<dbReference type="CDD" id="cd05327">
    <property type="entry name" value="retinol-DH_like_SDR_c_like"/>
    <property type="match status" value="1"/>
</dbReference>
<accession>A0A089QA33</accession>
<evidence type="ECO:0000313" key="4">
    <source>
        <dbReference type="Proteomes" id="UP000029492"/>
    </source>
</evidence>
<dbReference type="Pfam" id="PF00106">
    <property type="entry name" value="adh_short"/>
    <property type="match status" value="1"/>
</dbReference>
<dbReference type="NCBIfam" id="NF004513">
    <property type="entry name" value="PRK05854.1"/>
    <property type="match status" value="1"/>
</dbReference>
<keyword evidence="2" id="KW-0560">Oxidoreductase</keyword>
<dbReference type="Proteomes" id="UP000029492">
    <property type="component" value="Chromosome"/>
</dbReference>
<reference evidence="3 4" key="1">
    <citation type="journal article" date="2014" name="PLoS ONE">
        <title>Genome Information of Methylobacterium oryzae, a Plant-Probiotic Methylotroph in the Phyllosphere.</title>
        <authorList>
            <person name="Kwak M.J."/>
            <person name="Jeong H."/>
            <person name="Madhaiyan M."/>
            <person name="Lee Y."/>
            <person name="Sa T.M."/>
            <person name="Oh T.K."/>
            <person name="Kim J.F."/>
        </authorList>
    </citation>
    <scope>NUCLEOTIDE SEQUENCE [LARGE SCALE GENOMIC DNA]</scope>
    <source>
        <strain evidence="3 4">CBMB20</strain>
    </source>
</reference>
<evidence type="ECO:0000256" key="1">
    <source>
        <dbReference type="ARBA" id="ARBA00006484"/>
    </source>
</evidence>
<dbReference type="InterPro" id="IPR036291">
    <property type="entry name" value="NAD(P)-bd_dom_sf"/>
</dbReference>
<dbReference type="AlphaFoldDB" id="A0A089QA33"/>
<dbReference type="EMBL" id="CP003811">
    <property type="protein sequence ID" value="AIQ91419.1"/>
    <property type="molecule type" value="Genomic_DNA"/>
</dbReference>
<dbReference type="NCBIfam" id="NF004846">
    <property type="entry name" value="PRK06197.1"/>
    <property type="match status" value="1"/>
</dbReference>
<dbReference type="PANTHER" id="PTHR24320">
    <property type="entry name" value="RETINOL DEHYDROGENASE"/>
    <property type="match status" value="1"/>
</dbReference>
<gene>
    <name evidence="3" type="ORF">MOC_3664</name>
</gene>
<name>A0A089QA33_9HYPH</name>
<evidence type="ECO:0000313" key="3">
    <source>
        <dbReference type="EMBL" id="AIQ91419.1"/>
    </source>
</evidence>
<dbReference type="InterPro" id="IPR002347">
    <property type="entry name" value="SDR_fam"/>
</dbReference>
<evidence type="ECO:0000256" key="2">
    <source>
        <dbReference type="ARBA" id="ARBA00023002"/>
    </source>
</evidence>
<dbReference type="SUPFAM" id="SSF51735">
    <property type="entry name" value="NAD(P)-binding Rossmann-fold domains"/>
    <property type="match status" value="1"/>
</dbReference>
<dbReference type="HOGENOM" id="CLU_010194_44_2_5"/>
<dbReference type="PANTHER" id="PTHR24320:SF148">
    <property type="entry name" value="NAD(P)-BINDING ROSSMANN-FOLD SUPERFAMILY PROTEIN"/>
    <property type="match status" value="1"/>
</dbReference>
<proteinExistence type="inferred from homology"/>
<sequence length="286" mass="30557">MTGTGGLGFETGLALARAGGEVVIAGRNATKGEVAVARIRERVPRAKVRFETLDLAELASVAAFAERMCGELNSVDCLINNAGVMTPPTRQVSKDGYELQFATNYLGHFALTAHLLPLLCRARQPRVVTLSSVAARSGRIILEDLQAERAYRPMEVYSQSKLACLLFALELQRRSEAKGWGLASLAAHPGVSRTDLLPNGAGQHSIPGLARTYLWFLFQPAPQGALPTLYAATSPSATGGAYVGPTRLYETRGAPGPAKLPSLARDADLARSLWKVSERLSGVTFP</sequence>
<dbReference type="STRING" id="693986.MOC_3664"/>
<comment type="similarity">
    <text evidence="1">Belongs to the short-chain dehydrogenases/reductases (SDR) family.</text>
</comment>
<protein>
    <submittedName>
        <fullName evidence="3">Short-chain dehydrogenase/reductase SDR</fullName>
    </submittedName>
</protein>
<dbReference type="GO" id="GO:0016491">
    <property type="term" value="F:oxidoreductase activity"/>
    <property type="evidence" value="ECO:0007669"/>
    <property type="project" value="UniProtKB-KW"/>
</dbReference>
<dbReference type="eggNOG" id="COG1028">
    <property type="taxonomic scope" value="Bacteria"/>
</dbReference>
<organism evidence="3 4">
    <name type="scientific">Methylobacterium oryzae CBMB20</name>
    <dbReference type="NCBI Taxonomy" id="693986"/>
    <lineage>
        <taxon>Bacteria</taxon>
        <taxon>Pseudomonadati</taxon>
        <taxon>Pseudomonadota</taxon>
        <taxon>Alphaproteobacteria</taxon>
        <taxon>Hyphomicrobiales</taxon>
        <taxon>Methylobacteriaceae</taxon>
        <taxon>Methylobacterium</taxon>
    </lineage>
</organism>
<keyword evidence="4" id="KW-1185">Reference proteome</keyword>